<name>A0A3A3YTG5_9ACTN</name>
<dbReference type="SUPFAM" id="SSF51735">
    <property type="entry name" value="NAD(P)-binding Rossmann-fold domains"/>
    <property type="match status" value="1"/>
</dbReference>
<dbReference type="SMART" id="SM00822">
    <property type="entry name" value="PKS_KR"/>
    <property type="match status" value="1"/>
</dbReference>
<comment type="caution">
    <text evidence="4">The sequence shown here is derived from an EMBL/GenBank/DDBJ whole genome shotgun (WGS) entry which is preliminary data.</text>
</comment>
<dbReference type="InterPro" id="IPR002347">
    <property type="entry name" value="SDR_fam"/>
</dbReference>
<protein>
    <submittedName>
        <fullName evidence="4">SDR family NAD(P)-dependent oxidoreductase</fullName>
    </submittedName>
</protein>
<dbReference type="PRINTS" id="PR00081">
    <property type="entry name" value="GDHRDH"/>
</dbReference>
<dbReference type="InterPro" id="IPR036291">
    <property type="entry name" value="NAD(P)-bd_dom_sf"/>
</dbReference>
<dbReference type="InterPro" id="IPR020904">
    <property type="entry name" value="Sc_DH/Rdtase_CS"/>
</dbReference>
<dbReference type="Proteomes" id="UP000265614">
    <property type="component" value="Unassembled WGS sequence"/>
</dbReference>
<comment type="similarity">
    <text evidence="1">Belongs to the short-chain dehydrogenases/reductases (SDR) family.</text>
</comment>
<dbReference type="PROSITE" id="PS00061">
    <property type="entry name" value="ADH_SHORT"/>
    <property type="match status" value="1"/>
</dbReference>
<gene>
    <name evidence="4" type="ORF">D5H78_13085</name>
</gene>
<dbReference type="OrthoDB" id="9797538at2"/>
<proteinExistence type="inferred from homology"/>
<keyword evidence="2" id="KW-0560">Oxidoreductase</keyword>
<dbReference type="InterPro" id="IPR057326">
    <property type="entry name" value="KR_dom"/>
</dbReference>
<evidence type="ECO:0000313" key="5">
    <source>
        <dbReference type="Proteomes" id="UP000265614"/>
    </source>
</evidence>
<dbReference type="CDD" id="cd05233">
    <property type="entry name" value="SDR_c"/>
    <property type="match status" value="1"/>
</dbReference>
<evidence type="ECO:0000313" key="4">
    <source>
        <dbReference type="EMBL" id="RJK94764.1"/>
    </source>
</evidence>
<dbReference type="RefSeq" id="WP_119950946.1">
    <property type="nucleotide sequence ID" value="NZ_QZEZ01000006.1"/>
</dbReference>
<dbReference type="PANTHER" id="PTHR42901">
    <property type="entry name" value="ALCOHOL DEHYDROGENASE"/>
    <property type="match status" value="1"/>
</dbReference>
<sequence>MTDTTLTGAGPTARPLALVTGASSGIGLELAKQFAEHGFDLVVTAEDPTVALAAEGLAESGAAVQHVQADLRTYDGVEQLWAAVRATGRPLDAAALNAGVGRGGAFLDIDLDDEFEVIDLNVRSTVHLAKRVLRDMASRDAGRVLVTSSIASTMPGSFQAVYNASKSFLQSFTEALQNELKDTGVTLTSLMPGPTDTEFFHRADMDDTTVGQSSKDDPAQVAKQGFEALMDGKDKVVAGSVSTKLQGVANAVLPDKLKAAAHRQMAEPKQD</sequence>
<dbReference type="PANTHER" id="PTHR42901:SF1">
    <property type="entry name" value="ALCOHOL DEHYDROGENASE"/>
    <property type="match status" value="1"/>
</dbReference>
<reference evidence="4 5" key="1">
    <citation type="submission" date="2018-09" db="EMBL/GenBank/DDBJ databases">
        <title>YIM 75000 draft genome.</title>
        <authorList>
            <person name="Tang S."/>
            <person name="Feng Y."/>
        </authorList>
    </citation>
    <scope>NUCLEOTIDE SEQUENCE [LARGE SCALE GENOMIC DNA]</scope>
    <source>
        <strain evidence="4 5">YIM 75000</strain>
    </source>
</reference>
<organism evidence="4 5">
    <name type="scientific">Vallicoccus soli</name>
    <dbReference type="NCBI Taxonomy" id="2339232"/>
    <lineage>
        <taxon>Bacteria</taxon>
        <taxon>Bacillati</taxon>
        <taxon>Actinomycetota</taxon>
        <taxon>Actinomycetes</taxon>
        <taxon>Motilibacterales</taxon>
        <taxon>Vallicoccaceae</taxon>
        <taxon>Vallicoccus</taxon>
    </lineage>
</organism>
<dbReference type="EMBL" id="QZEZ01000006">
    <property type="protein sequence ID" value="RJK94764.1"/>
    <property type="molecule type" value="Genomic_DNA"/>
</dbReference>
<dbReference type="Pfam" id="PF00106">
    <property type="entry name" value="adh_short"/>
    <property type="match status" value="1"/>
</dbReference>
<keyword evidence="5" id="KW-1185">Reference proteome</keyword>
<dbReference type="AlphaFoldDB" id="A0A3A3YTG5"/>
<feature type="domain" description="Ketoreductase" evidence="3">
    <location>
        <begin position="15"/>
        <end position="197"/>
    </location>
</feature>
<evidence type="ECO:0000256" key="2">
    <source>
        <dbReference type="ARBA" id="ARBA00023002"/>
    </source>
</evidence>
<dbReference type="Gene3D" id="3.40.50.720">
    <property type="entry name" value="NAD(P)-binding Rossmann-like Domain"/>
    <property type="match status" value="1"/>
</dbReference>
<evidence type="ECO:0000259" key="3">
    <source>
        <dbReference type="SMART" id="SM00822"/>
    </source>
</evidence>
<accession>A0A3A3YTG5</accession>
<evidence type="ECO:0000256" key="1">
    <source>
        <dbReference type="ARBA" id="ARBA00006484"/>
    </source>
</evidence>
<dbReference type="GO" id="GO:0016491">
    <property type="term" value="F:oxidoreductase activity"/>
    <property type="evidence" value="ECO:0007669"/>
    <property type="project" value="UniProtKB-KW"/>
</dbReference>